<evidence type="ECO:0000256" key="3">
    <source>
        <dbReference type="ARBA" id="ARBA00022857"/>
    </source>
</evidence>
<dbReference type="PRINTS" id="PR00086">
    <property type="entry name" value="LLDHDRGNASE"/>
</dbReference>
<evidence type="ECO:0000313" key="13">
    <source>
        <dbReference type="Proteomes" id="UP000003706"/>
    </source>
</evidence>
<dbReference type="Pfam" id="PF00056">
    <property type="entry name" value="Ldh_1_N"/>
    <property type="match status" value="1"/>
</dbReference>
<evidence type="ECO:0000256" key="9">
    <source>
        <dbReference type="RuleBase" id="RU003369"/>
    </source>
</evidence>
<feature type="binding site" evidence="8">
    <location>
        <position position="99"/>
    </location>
    <ligand>
        <name>NAD(+)</name>
        <dbReference type="ChEBI" id="CHEBI:57540"/>
    </ligand>
</feature>
<protein>
    <submittedName>
        <fullName evidence="12">Lactate/malate dehydrogenase</fullName>
    </submittedName>
</protein>
<dbReference type="Gene3D" id="3.40.50.720">
    <property type="entry name" value="NAD(P)-binding Rossmann-like Domain"/>
    <property type="match status" value="1"/>
</dbReference>
<dbReference type="NCBIfam" id="NF004863">
    <property type="entry name" value="PRK06223.1"/>
    <property type="match status" value="1"/>
</dbReference>
<dbReference type="InterPro" id="IPR022383">
    <property type="entry name" value="Lactate/malate_DH_C"/>
</dbReference>
<keyword evidence="2" id="KW-0816">Tricarboxylic acid cycle</keyword>
<dbReference type="SMR" id="H1KYR7"/>
<dbReference type="GO" id="GO:0006099">
    <property type="term" value="P:tricarboxylic acid cycle"/>
    <property type="evidence" value="ECO:0007669"/>
    <property type="project" value="UniProtKB-KW"/>
</dbReference>
<feature type="binding site" evidence="7">
    <location>
        <position position="154"/>
    </location>
    <ligand>
        <name>substrate</name>
    </ligand>
</feature>
<evidence type="ECO:0000256" key="4">
    <source>
        <dbReference type="ARBA" id="ARBA00023002"/>
    </source>
</evidence>
<feature type="binding site" evidence="7">
    <location>
        <position position="123"/>
    </location>
    <ligand>
        <name>substrate</name>
    </ligand>
</feature>
<evidence type="ECO:0000259" key="10">
    <source>
        <dbReference type="Pfam" id="PF00056"/>
    </source>
</evidence>
<comment type="similarity">
    <text evidence="1 9">Belongs to the LDH/MDH superfamily.</text>
</comment>
<dbReference type="PATRIC" id="fig|647171.4.peg.923"/>
<keyword evidence="13" id="KW-1185">Reference proteome</keyword>
<feature type="domain" description="Lactate/malate dehydrogenase C-terminal" evidence="11">
    <location>
        <begin position="148"/>
        <end position="310"/>
    </location>
</feature>
<dbReference type="Proteomes" id="UP000003706">
    <property type="component" value="Unassembled WGS sequence"/>
</dbReference>
<dbReference type="Pfam" id="PF02866">
    <property type="entry name" value="Ldh_1_C"/>
    <property type="match status" value="1"/>
</dbReference>
<dbReference type="InterPro" id="IPR018177">
    <property type="entry name" value="L-lactate_DH_AS"/>
</dbReference>
<reference evidence="12 13" key="1">
    <citation type="submission" date="2011-09" db="EMBL/GenBank/DDBJ databases">
        <title>The draft genome of Methanotorris formicicus Mc-S-70.</title>
        <authorList>
            <consortium name="US DOE Joint Genome Institute (JGI-PGF)"/>
            <person name="Lucas S."/>
            <person name="Han J."/>
            <person name="Lapidus A."/>
            <person name="Cheng J.-F."/>
            <person name="Goodwin L."/>
            <person name="Pitluck S."/>
            <person name="Peters L."/>
            <person name="Land M.L."/>
            <person name="Hauser L."/>
            <person name="Sieprawska-Lupa M."/>
            <person name="Takai K."/>
            <person name="Miyazaki J."/>
            <person name="Whitman W."/>
            <person name="Woyke T.J."/>
        </authorList>
    </citation>
    <scope>NUCLEOTIDE SEQUENCE [LARGE SCALE GENOMIC DNA]</scope>
    <source>
        <strain evidence="12 13">Mc-S-70</strain>
    </source>
</reference>
<evidence type="ECO:0000259" key="11">
    <source>
        <dbReference type="Pfam" id="PF02866"/>
    </source>
</evidence>
<proteinExistence type="inferred from homology"/>
<accession>H1KYR7</accession>
<dbReference type="PROSITE" id="PS00064">
    <property type="entry name" value="L_LDH"/>
    <property type="match status" value="1"/>
</dbReference>
<sequence>MKVSVIGASGRIGSSVSFLLAKEPDIKDLVMISREKSLNKLKGLQMDIYDALAGLRSDANIEVYSDKDLSIVDGSDIVIITAGVPRKEDMSRLDLAKINAGIVGKYAREIAKVCDTKLFIITNPVDVMTYKALIESNYDRNMVFGLGTHLDSLRFKVAIAKFFGVHIDDVRTRIIGEHGDTMVPLLSATGIGGIPIQMMPNFENFPYEEVVDDVKNKGKEIIKLNGGSEFGPASAIINIVNCIIHDEKRLLTLSAYLDGEIGGIRDVCIGVPVKVGKNGVEEVVPIKLEDDELEAFRHSVKVVKEYCELVKDV</sequence>
<dbReference type="PIRSF" id="PIRSF000102">
    <property type="entry name" value="Lac_mal_DH"/>
    <property type="match status" value="1"/>
</dbReference>
<dbReference type="SUPFAM" id="SSF56327">
    <property type="entry name" value="LDH C-terminal domain-like"/>
    <property type="match status" value="1"/>
</dbReference>
<feature type="active site" description="Proton acceptor" evidence="6">
    <location>
        <position position="178"/>
    </location>
</feature>
<dbReference type="GO" id="GO:0006089">
    <property type="term" value="P:lactate metabolic process"/>
    <property type="evidence" value="ECO:0007669"/>
    <property type="project" value="TreeGrafter"/>
</dbReference>
<comment type="caution">
    <text evidence="12">The sequence shown here is derived from an EMBL/GenBank/DDBJ whole genome shotgun (WGS) entry which is preliminary data.</text>
</comment>
<evidence type="ECO:0000256" key="2">
    <source>
        <dbReference type="ARBA" id="ARBA00022532"/>
    </source>
</evidence>
<dbReference type="EMBL" id="AGJL01000020">
    <property type="protein sequence ID" value="EHP86814.1"/>
    <property type="molecule type" value="Genomic_DNA"/>
</dbReference>
<dbReference type="PANTHER" id="PTHR43128">
    <property type="entry name" value="L-2-HYDROXYCARBOXYLATE DEHYDROGENASE (NAD(P)(+))"/>
    <property type="match status" value="1"/>
</dbReference>
<dbReference type="GO" id="GO:0004459">
    <property type="term" value="F:L-lactate dehydrogenase (NAD+) activity"/>
    <property type="evidence" value="ECO:0007669"/>
    <property type="project" value="InterPro"/>
</dbReference>
<evidence type="ECO:0000256" key="6">
    <source>
        <dbReference type="PIRSR" id="PIRSR000102-1"/>
    </source>
</evidence>
<dbReference type="PANTHER" id="PTHR43128:SF16">
    <property type="entry name" value="L-LACTATE DEHYDROGENASE"/>
    <property type="match status" value="1"/>
</dbReference>
<evidence type="ECO:0000256" key="8">
    <source>
        <dbReference type="PIRSR" id="PIRSR000102-3"/>
    </source>
</evidence>
<keyword evidence="5 8" id="KW-0520">NAD</keyword>
<name>H1KYR7_9EURY</name>
<dbReference type="RefSeq" id="WP_007044377.1">
    <property type="nucleotide sequence ID" value="NZ_AGJL01000020.1"/>
</dbReference>
<evidence type="ECO:0000313" key="12">
    <source>
        <dbReference type="EMBL" id="EHP86814.1"/>
    </source>
</evidence>
<keyword evidence="3" id="KW-0521">NADP</keyword>
<feature type="binding site" evidence="7">
    <location>
        <position position="92"/>
    </location>
    <ligand>
        <name>substrate</name>
    </ligand>
</feature>
<dbReference type="Gene3D" id="3.90.110.10">
    <property type="entry name" value="Lactate dehydrogenase/glycoside hydrolase, family 4, C-terminal"/>
    <property type="match status" value="1"/>
</dbReference>
<dbReference type="SUPFAM" id="SSF51735">
    <property type="entry name" value="NAD(P)-binding Rossmann-fold domains"/>
    <property type="match status" value="1"/>
</dbReference>
<dbReference type="InterPro" id="IPR015955">
    <property type="entry name" value="Lactate_DH/Glyco_Ohase_4_C"/>
</dbReference>
<feature type="binding site" evidence="7">
    <location>
        <position position="86"/>
    </location>
    <ligand>
        <name>substrate</name>
    </ligand>
</feature>
<feature type="domain" description="Lactate/malate dehydrogenase N-terminal" evidence="10">
    <location>
        <begin position="1"/>
        <end position="145"/>
    </location>
</feature>
<evidence type="ECO:0000256" key="5">
    <source>
        <dbReference type="ARBA" id="ARBA00023027"/>
    </source>
</evidence>
<dbReference type="InterPro" id="IPR036291">
    <property type="entry name" value="NAD(P)-bd_dom_sf"/>
</dbReference>
<evidence type="ECO:0000256" key="7">
    <source>
        <dbReference type="PIRSR" id="PIRSR000102-2"/>
    </source>
</evidence>
<dbReference type="OrthoDB" id="2596at2157"/>
<dbReference type="InterPro" id="IPR001557">
    <property type="entry name" value="L-lactate/malate_DH"/>
</dbReference>
<gene>
    <name evidence="12" type="ORF">MetfoDRAFT_0940</name>
</gene>
<dbReference type="STRING" id="647171.MetfoDRAFT_0940"/>
<evidence type="ECO:0000256" key="1">
    <source>
        <dbReference type="ARBA" id="ARBA00008104"/>
    </source>
</evidence>
<feature type="binding site" evidence="8">
    <location>
        <begin position="7"/>
        <end position="13"/>
    </location>
    <ligand>
        <name>NAD(+)</name>
        <dbReference type="ChEBI" id="CHEBI:57540"/>
    </ligand>
</feature>
<dbReference type="InterPro" id="IPR001236">
    <property type="entry name" value="Lactate/malate_DH_N"/>
</dbReference>
<feature type="binding site" evidence="8">
    <location>
        <begin position="121"/>
        <end position="123"/>
    </location>
    <ligand>
        <name>NAD(+)</name>
        <dbReference type="ChEBI" id="CHEBI:57540"/>
    </ligand>
</feature>
<organism evidence="12 13">
    <name type="scientific">Methanotorris formicicus Mc-S-70</name>
    <dbReference type="NCBI Taxonomy" id="647171"/>
    <lineage>
        <taxon>Archaea</taxon>
        <taxon>Methanobacteriati</taxon>
        <taxon>Methanobacteriota</taxon>
        <taxon>Methanomada group</taxon>
        <taxon>Methanococci</taxon>
        <taxon>Methanococcales</taxon>
        <taxon>Methanocaldococcaceae</taxon>
        <taxon>Methanotorris</taxon>
    </lineage>
</organism>
<dbReference type="AlphaFoldDB" id="H1KYR7"/>
<keyword evidence="4 9" id="KW-0560">Oxidoreductase</keyword>